<dbReference type="GO" id="GO:0033149">
    <property type="term" value="F:FFAT motif binding"/>
    <property type="evidence" value="ECO:0007669"/>
    <property type="project" value="TreeGrafter"/>
</dbReference>
<feature type="domain" description="MSP" evidence="6">
    <location>
        <begin position="2"/>
        <end position="104"/>
    </location>
</feature>
<comment type="caution">
    <text evidence="7">The sequence shown here is derived from an EMBL/GenBank/DDBJ whole genome shotgun (WGS) entry which is preliminary data.</text>
</comment>
<dbReference type="OrthoDB" id="264603at2759"/>
<keyword evidence="4" id="KW-1133">Transmembrane helix</keyword>
<dbReference type="GO" id="GO:0061817">
    <property type="term" value="P:endoplasmic reticulum-plasma membrane tethering"/>
    <property type="evidence" value="ECO:0007669"/>
    <property type="project" value="TreeGrafter"/>
</dbReference>
<keyword evidence="8" id="KW-1185">Reference proteome</keyword>
<dbReference type="PANTHER" id="PTHR10809">
    <property type="entry name" value="VESICLE-ASSOCIATED MEMBRANE PROTEIN-ASSOCIATED PROTEIN"/>
    <property type="match status" value="1"/>
</dbReference>
<comment type="similarity">
    <text evidence="2">Belongs to the VAMP-associated protein (VAP) (TC 9.B.17) family.</text>
</comment>
<proteinExistence type="inferred from homology"/>
<evidence type="ECO:0000256" key="3">
    <source>
        <dbReference type="ARBA" id="ARBA00022692"/>
    </source>
</evidence>
<dbReference type="InterPro" id="IPR008962">
    <property type="entry name" value="PapD-like_sf"/>
</dbReference>
<accession>A0A9P6IQI0</accession>
<dbReference type="AlphaFoldDB" id="A0A9P6IQI0"/>
<sequence length="104" mass="11740">MSIELNPSVQLAFRRPLTEAIKETLIIYNPSQLPVAFKVKTTAPRQYCVRPNSGCIEPGQKLEVQIQMQAMKEEPPADFKCKDKFLVQSVPVTAERQQLPVAEL</sequence>
<reference evidence="7" key="1">
    <citation type="journal article" date="2020" name="Fungal Divers.">
        <title>Resolving the Mortierellaceae phylogeny through synthesis of multi-gene phylogenetics and phylogenomics.</title>
        <authorList>
            <person name="Vandepol N."/>
            <person name="Liber J."/>
            <person name="Desiro A."/>
            <person name="Na H."/>
            <person name="Kennedy M."/>
            <person name="Barry K."/>
            <person name="Grigoriev I.V."/>
            <person name="Miller A.N."/>
            <person name="O'Donnell K."/>
            <person name="Stajich J.E."/>
            <person name="Bonito G."/>
        </authorList>
    </citation>
    <scope>NUCLEOTIDE SEQUENCE</scope>
    <source>
        <strain evidence="7">MES-2147</strain>
    </source>
</reference>
<comment type="subcellular location">
    <subcellularLocation>
        <location evidence="1">Membrane</location>
        <topology evidence="1">Single-pass type IV membrane protein</topology>
    </subcellularLocation>
</comment>
<dbReference type="InterPro" id="IPR013783">
    <property type="entry name" value="Ig-like_fold"/>
</dbReference>
<dbReference type="PANTHER" id="PTHR10809:SF6">
    <property type="entry name" value="AT11025P-RELATED"/>
    <property type="match status" value="1"/>
</dbReference>
<evidence type="ECO:0000256" key="5">
    <source>
        <dbReference type="ARBA" id="ARBA00023136"/>
    </source>
</evidence>
<dbReference type="InterPro" id="IPR000535">
    <property type="entry name" value="MSP_dom"/>
</dbReference>
<dbReference type="Proteomes" id="UP000749646">
    <property type="component" value="Unassembled WGS sequence"/>
</dbReference>
<dbReference type="InterPro" id="IPR016763">
    <property type="entry name" value="VAP"/>
</dbReference>
<dbReference type="Gene3D" id="2.60.40.10">
    <property type="entry name" value="Immunoglobulins"/>
    <property type="match status" value="1"/>
</dbReference>
<gene>
    <name evidence="7" type="primary">SCS2_2</name>
    <name evidence="7" type="ORF">BGZ65_012615</name>
</gene>
<dbReference type="GO" id="GO:0090158">
    <property type="term" value="P:endoplasmic reticulum membrane organization"/>
    <property type="evidence" value="ECO:0007669"/>
    <property type="project" value="TreeGrafter"/>
</dbReference>
<feature type="non-terminal residue" evidence="7">
    <location>
        <position position="104"/>
    </location>
</feature>
<evidence type="ECO:0000313" key="7">
    <source>
        <dbReference type="EMBL" id="KAF9944111.1"/>
    </source>
</evidence>
<dbReference type="PROSITE" id="PS50202">
    <property type="entry name" value="MSP"/>
    <property type="match status" value="1"/>
</dbReference>
<evidence type="ECO:0000259" key="6">
    <source>
        <dbReference type="PROSITE" id="PS50202"/>
    </source>
</evidence>
<dbReference type="SUPFAM" id="SSF49354">
    <property type="entry name" value="PapD-like"/>
    <property type="match status" value="1"/>
</dbReference>
<evidence type="ECO:0000313" key="8">
    <source>
        <dbReference type="Proteomes" id="UP000749646"/>
    </source>
</evidence>
<dbReference type="EMBL" id="JAAAHW010008572">
    <property type="protein sequence ID" value="KAF9944111.1"/>
    <property type="molecule type" value="Genomic_DNA"/>
</dbReference>
<keyword evidence="5" id="KW-0472">Membrane</keyword>
<evidence type="ECO:0000256" key="1">
    <source>
        <dbReference type="ARBA" id="ARBA00004211"/>
    </source>
</evidence>
<keyword evidence="3" id="KW-0812">Transmembrane</keyword>
<evidence type="ECO:0000256" key="2">
    <source>
        <dbReference type="ARBA" id="ARBA00008932"/>
    </source>
</evidence>
<protein>
    <submittedName>
        <fullName evidence="7">Phosphatidylinositol-binding protein scs2</fullName>
    </submittedName>
</protein>
<evidence type="ECO:0000256" key="4">
    <source>
        <dbReference type="ARBA" id="ARBA00022989"/>
    </source>
</evidence>
<dbReference type="GO" id="GO:0005789">
    <property type="term" value="C:endoplasmic reticulum membrane"/>
    <property type="evidence" value="ECO:0007669"/>
    <property type="project" value="InterPro"/>
</dbReference>
<organism evidence="7 8">
    <name type="scientific">Modicella reniformis</name>
    <dbReference type="NCBI Taxonomy" id="1440133"/>
    <lineage>
        <taxon>Eukaryota</taxon>
        <taxon>Fungi</taxon>
        <taxon>Fungi incertae sedis</taxon>
        <taxon>Mucoromycota</taxon>
        <taxon>Mortierellomycotina</taxon>
        <taxon>Mortierellomycetes</taxon>
        <taxon>Mortierellales</taxon>
        <taxon>Mortierellaceae</taxon>
        <taxon>Modicella</taxon>
    </lineage>
</organism>
<dbReference type="Pfam" id="PF00635">
    <property type="entry name" value="Motile_Sperm"/>
    <property type="match status" value="1"/>
</dbReference>
<name>A0A9P6IQI0_9FUNG</name>
<dbReference type="GO" id="GO:0005886">
    <property type="term" value="C:plasma membrane"/>
    <property type="evidence" value="ECO:0007669"/>
    <property type="project" value="TreeGrafter"/>
</dbReference>